<dbReference type="PANTHER" id="PTHR11977">
    <property type="entry name" value="VILLIN"/>
    <property type="match status" value="1"/>
</dbReference>
<dbReference type="Pfam" id="PF00626">
    <property type="entry name" value="Gelsolin"/>
    <property type="match status" value="3"/>
</dbReference>
<dbReference type="SMART" id="SM00262">
    <property type="entry name" value="GEL"/>
    <property type="match status" value="2"/>
</dbReference>
<dbReference type="AlphaFoldDB" id="A0A0M3ITB7"/>
<evidence type="ECO:0000259" key="3">
    <source>
        <dbReference type="Pfam" id="PF00626"/>
    </source>
</evidence>
<dbReference type="GO" id="GO:0008154">
    <property type="term" value="P:actin polymerization or depolymerization"/>
    <property type="evidence" value="ECO:0007669"/>
    <property type="project" value="TreeGrafter"/>
</dbReference>
<feature type="domain" description="Gelsolin-like" evidence="3">
    <location>
        <begin position="67"/>
        <end position="126"/>
    </location>
</feature>
<dbReference type="CDD" id="cd11292">
    <property type="entry name" value="gelsolin_S3_like"/>
    <property type="match status" value="1"/>
</dbReference>
<sequence>MKNFGDDESLPHNLAVVFFDIVAVITFLSCFRYLQGGSGSGFNHVIDKYENWKPRLFQCKGKRNVACERNSLNLGDVFILDCGLDLYVWMPPESGRLERIKGMSQAKSIRDQERHGKPKVHVLDQDWNRNEAFWNVMGGRANLTDLKSAAAGGADENFWRTSRQQVTLWRVCDESGKTEVSKVSQGDFKYNQLESKDAFILDAWNGGVFVWIGKGCTKQERTKAMKWAQEYLKTQQKPEWTQVVRVMEGAEPAIFTQWSSSWQDGNAAHGFQPKLFQCSDESGHLVVEEIANFTQEDLDGDDVMILDGLNTIFVWIGANANA</sequence>
<dbReference type="WBParaSite" id="ALUE_0002199501-mRNA-1">
    <property type="protein sequence ID" value="ALUE_0002199501-mRNA-1"/>
    <property type="gene ID" value="ALUE_0002199501"/>
</dbReference>
<dbReference type="CDD" id="cd11289">
    <property type="entry name" value="gelsolin_S2_like"/>
    <property type="match status" value="1"/>
</dbReference>
<protein>
    <submittedName>
        <fullName evidence="5">Gelsolin-like domain-containing protein</fullName>
    </submittedName>
</protein>
<dbReference type="InterPro" id="IPR007122">
    <property type="entry name" value="Villin/Gelsolin"/>
</dbReference>
<dbReference type="Gene3D" id="3.40.20.10">
    <property type="entry name" value="Severin"/>
    <property type="match status" value="3"/>
</dbReference>
<organism evidence="4 5">
    <name type="scientific">Ascaris lumbricoides</name>
    <name type="common">Giant roundworm</name>
    <dbReference type="NCBI Taxonomy" id="6252"/>
    <lineage>
        <taxon>Eukaryota</taxon>
        <taxon>Metazoa</taxon>
        <taxon>Ecdysozoa</taxon>
        <taxon>Nematoda</taxon>
        <taxon>Chromadorea</taxon>
        <taxon>Rhabditida</taxon>
        <taxon>Spirurina</taxon>
        <taxon>Ascaridomorpha</taxon>
        <taxon>Ascaridoidea</taxon>
        <taxon>Ascarididae</taxon>
        <taxon>Ascaris</taxon>
    </lineage>
</organism>
<dbReference type="GO" id="GO:0051014">
    <property type="term" value="P:actin filament severing"/>
    <property type="evidence" value="ECO:0007669"/>
    <property type="project" value="TreeGrafter"/>
</dbReference>
<dbReference type="GO" id="GO:0005546">
    <property type="term" value="F:phosphatidylinositol-4,5-bisphosphate binding"/>
    <property type="evidence" value="ECO:0007669"/>
    <property type="project" value="TreeGrafter"/>
</dbReference>
<dbReference type="SUPFAM" id="SSF55753">
    <property type="entry name" value="Actin depolymerizing proteins"/>
    <property type="match status" value="3"/>
</dbReference>
<keyword evidence="2" id="KW-0472">Membrane</keyword>
<evidence type="ECO:0000313" key="5">
    <source>
        <dbReference type="WBParaSite" id="ALUE_0002199501-mRNA-1"/>
    </source>
</evidence>
<dbReference type="GO" id="GO:0005737">
    <property type="term" value="C:cytoplasm"/>
    <property type="evidence" value="ECO:0007669"/>
    <property type="project" value="TreeGrafter"/>
</dbReference>
<dbReference type="GO" id="GO:0051015">
    <property type="term" value="F:actin filament binding"/>
    <property type="evidence" value="ECO:0007669"/>
    <property type="project" value="InterPro"/>
</dbReference>
<evidence type="ECO:0000313" key="4">
    <source>
        <dbReference type="Proteomes" id="UP000036681"/>
    </source>
</evidence>
<keyword evidence="2" id="KW-0812">Transmembrane</keyword>
<feature type="transmembrane region" description="Helical" evidence="2">
    <location>
        <begin position="12"/>
        <end position="34"/>
    </location>
</feature>
<dbReference type="Proteomes" id="UP000036681">
    <property type="component" value="Unplaced"/>
</dbReference>
<dbReference type="InterPro" id="IPR029006">
    <property type="entry name" value="ADF-H/Gelsolin-like_dom_sf"/>
</dbReference>
<dbReference type="PANTHER" id="PTHR11977:SF123">
    <property type="entry name" value="GELSOLIN"/>
    <property type="match status" value="1"/>
</dbReference>
<feature type="domain" description="Gelsolin-like" evidence="3">
    <location>
        <begin position="286"/>
        <end position="321"/>
    </location>
</feature>
<name>A0A0M3ITB7_ASCLU</name>
<reference evidence="5" key="1">
    <citation type="submission" date="2017-02" db="UniProtKB">
        <authorList>
            <consortium name="WormBaseParasite"/>
        </authorList>
    </citation>
    <scope>IDENTIFICATION</scope>
</reference>
<evidence type="ECO:0000256" key="2">
    <source>
        <dbReference type="SAM" id="Phobius"/>
    </source>
</evidence>
<feature type="domain" description="Gelsolin-like" evidence="3">
    <location>
        <begin position="182"/>
        <end position="255"/>
    </location>
</feature>
<keyword evidence="4" id="KW-1185">Reference proteome</keyword>
<keyword evidence="2" id="KW-1133">Transmembrane helix</keyword>
<keyword evidence="1" id="KW-0677">Repeat</keyword>
<accession>A0A0M3ITB7</accession>
<proteinExistence type="predicted"/>
<dbReference type="GO" id="GO:0015629">
    <property type="term" value="C:actin cytoskeleton"/>
    <property type="evidence" value="ECO:0007669"/>
    <property type="project" value="TreeGrafter"/>
</dbReference>
<dbReference type="GO" id="GO:0051016">
    <property type="term" value="P:barbed-end actin filament capping"/>
    <property type="evidence" value="ECO:0007669"/>
    <property type="project" value="TreeGrafter"/>
</dbReference>
<dbReference type="InterPro" id="IPR007123">
    <property type="entry name" value="Gelsolin-like_dom"/>
</dbReference>
<evidence type="ECO:0000256" key="1">
    <source>
        <dbReference type="ARBA" id="ARBA00022737"/>
    </source>
</evidence>
<dbReference type="PRINTS" id="PR00597">
    <property type="entry name" value="GELSOLIN"/>
</dbReference>